<keyword evidence="2" id="KW-1185">Reference proteome</keyword>
<name>A0ABV9KSC1_9BACT</name>
<dbReference type="RefSeq" id="WP_379994157.1">
    <property type="nucleotide sequence ID" value="NZ_JBHSGN010000037.1"/>
</dbReference>
<proteinExistence type="predicted"/>
<organism evidence="1 2">
    <name type="scientific">Dysgonomonas termitidis</name>
    <dbReference type="NCBI Taxonomy" id="1516126"/>
    <lineage>
        <taxon>Bacteria</taxon>
        <taxon>Pseudomonadati</taxon>
        <taxon>Bacteroidota</taxon>
        <taxon>Bacteroidia</taxon>
        <taxon>Bacteroidales</taxon>
        <taxon>Dysgonomonadaceae</taxon>
        <taxon>Dysgonomonas</taxon>
    </lineage>
</organism>
<comment type="caution">
    <text evidence="1">The sequence shown here is derived from an EMBL/GenBank/DDBJ whole genome shotgun (WGS) entry which is preliminary data.</text>
</comment>
<gene>
    <name evidence="1" type="ORF">ACFO6W_04435</name>
</gene>
<accession>A0ABV9KSC1</accession>
<dbReference type="EMBL" id="JBHSGN010000037">
    <property type="protein sequence ID" value="MFC4672933.1"/>
    <property type="molecule type" value="Genomic_DNA"/>
</dbReference>
<dbReference type="Proteomes" id="UP001596023">
    <property type="component" value="Unassembled WGS sequence"/>
</dbReference>
<protein>
    <recommendedName>
        <fullName evidence="3">DUF3876 domain-containing protein</fullName>
    </recommendedName>
</protein>
<evidence type="ECO:0008006" key="3">
    <source>
        <dbReference type="Google" id="ProtNLM"/>
    </source>
</evidence>
<evidence type="ECO:0000313" key="1">
    <source>
        <dbReference type="EMBL" id="MFC4672933.1"/>
    </source>
</evidence>
<sequence length="70" mass="8328">MEEYQNNQGFPTEWLGAWESVNGNPDLYIFQGYDGKYYLLAYSYDKECERGSFSCYNIDSDEEGWYIRAH</sequence>
<evidence type="ECO:0000313" key="2">
    <source>
        <dbReference type="Proteomes" id="UP001596023"/>
    </source>
</evidence>
<reference evidence="2" key="1">
    <citation type="journal article" date="2019" name="Int. J. Syst. Evol. Microbiol.">
        <title>The Global Catalogue of Microorganisms (GCM) 10K type strain sequencing project: providing services to taxonomists for standard genome sequencing and annotation.</title>
        <authorList>
            <consortium name="The Broad Institute Genomics Platform"/>
            <consortium name="The Broad Institute Genome Sequencing Center for Infectious Disease"/>
            <person name="Wu L."/>
            <person name="Ma J."/>
        </authorList>
    </citation>
    <scope>NUCLEOTIDE SEQUENCE [LARGE SCALE GENOMIC DNA]</scope>
    <source>
        <strain evidence="2">CCUG 66188</strain>
    </source>
</reference>